<dbReference type="Proteomes" id="UP001501266">
    <property type="component" value="Unassembled WGS sequence"/>
</dbReference>
<reference evidence="3" key="1">
    <citation type="journal article" date="2019" name="Int. J. Syst. Evol. Microbiol.">
        <title>The Global Catalogue of Microorganisms (GCM) 10K type strain sequencing project: providing services to taxonomists for standard genome sequencing and annotation.</title>
        <authorList>
            <consortium name="The Broad Institute Genomics Platform"/>
            <consortium name="The Broad Institute Genome Sequencing Center for Infectious Disease"/>
            <person name="Wu L."/>
            <person name="Ma J."/>
        </authorList>
    </citation>
    <scope>NUCLEOTIDE SEQUENCE [LARGE SCALE GENOMIC DNA]</scope>
    <source>
        <strain evidence="3">JCM 12398</strain>
    </source>
</reference>
<accession>A0ABP4JRC9</accession>
<comment type="caution">
    <text evidence="2">The sequence shown here is derived from an EMBL/GenBank/DDBJ whole genome shotgun (WGS) entry which is preliminary data.</text>
</comment>
<organism evidence="2 3">
    <name type="scientific">Agrococcus citreus</name>
    <dbReference type="NCBI Taxonomy" id="84643"/>
    <lineage>
        <taxon>Bacteria</taxon>
        <taxon>Bacillati</taxon>
        <taxon>Actinomycetota</taxon>
        <taxon>Actinomycetes</taxon>
        <taxon>Micrococcales</taxon>
        <taxon>Microbacteriaceae</taxon>
        <taxon>Agrococcus</taxon>
    </lineage>
</organism>
<dbReference type="InterPro" id="IPR014717">
    <property type="entry name" value="Transl_elong_EF1B/ribsomal_bS6"/>
</dbReference>
<sequence>MNTADRLWSLGAGLVAIGVAAGAWFGVISPDLSTASVARDDLETAEHQNSLHELRIASLEEAAARIGEFEASRDELAQGLPGELRYAEFMRQIDALAVQTGVTIVNVGASEALPYLPPVEAEQPVEAEPAAETDGAAAADAEATPAAAEPAAVAAPMPHVDPSIGPENLAAVPVAIAVTGEAIEIEAFLHELQMGPRLVTVKTASFIANAQADIDAVAVANPDAGPGLQSIAEDPWGVTIGGYLYVLQPEANTP</sequence>
<evidence type="ECO:0000256" key="1">
    <source>
        <dbReference type="SAM" id="MobiDB-lite"/>
    </source>
</evidence>
<evidence type="ECO:0000313" key="2">
    <source>
        <dbReference type="EMBL" id="GAA1426370.1"/>
    </source>
</evidence>
<dbReference type="RefSeq" id="WP_343921397.1">
    <property type="nucleotide sequence ID" value="NZ_BAAAKK010000006.1"/>
</dbReference>
<feature type="compositionally biased region" description="Low complexity" evidence="1">
    <location>
        <begin position="132"/>
        <end position="151"/>
    </location>
</feature>
<feature type="region of interest" description="Disordered" evidence="1">
    <location>
        <begin position="122"/>
        <end position="151"/>
    </location>
</feature>
<protein>
    <recommendedName>
        <fullName evidence="4">Pilus assembly protein, PilO</fullName>
    </recommendedName>
</protein>
<dbReference type="Gene3D" id="3.30.70.60">
    <property type="match status" value="1"/>
</dbReference>
<gene>
    <name evidence="2" type="ORF">GCM10009640_27350</name>
</gene>
<keyword evidence="3" id="KW-1185">Reference proteome</keyword>
<name>A0ABP4JRC9_9MICO</name>
<evidence type="ECO:0008006" key="4">
    <source>
        <dbReference type="Google" id="ProtNLM"/>
    </source>
</evidence>
<proteinExistence type="predicted"/>
<dbReference type="EMBL" id="BAAAKK010000006">
    <property type="protein sequence ID" value="GAA1426370.1"/>
    <property type="molecule type" value="Genomic_DNA"/>
</dbReference>
<evidence type="ECO:0000313" key="3">
    <source>
        <dbReference type="Proteomes" id="UP001501266"/>
    </source>
</evidence>